<name>A0A4Z2G0Z8_9TELE</name>
<dbReference type="EMBL" id="SRLO01000754">
    <property type="protein sequence ID" value="TNN47189.1"/>
    <property type="molecule type" value="Genomic_DNA"/>
</dbReference>
<proteinExistence type="predicted"/>
<sequence length="178" mass="20570">MSHSVHRSLLEATAAFPRKPPALCRRSLHPKTELRHETSLLAGQVELQVWLWVTLWAGLRLRCRRWGTSLDTQLQAAQFADTALMERLPVYADDTQLLISLTTDDFTLINSLFSCLEEINIRMAAHFLHLGRTLERLWQSRDQWSPGPMTLSFLQERVATSVAADHHWRSMWRIILSV</sequence>
<accession>A0A4Z2G0Z8</accession>
<gene>
    <name evidence="1" type="ORF">EYF80_042614</name>
</gene>
<protein>
    <submittedName>
        <fullName evidence="1">Uncharacterized protein</fullName>
    </submittedName>
</protein>
<dbReference type="OrthoDB" id="419189at2759"/>
<reference evidence="1 2" key="1">
    <citation type="submission" date="2019-03" db="EMBL/GenBank/DDBJ databases">
        <title>First draft genome of Liparis tanakae, snailfish: a comprehensive survey of snailfish specific genes.</title>
        <authorList>
            <person name="Kim W."/>
            <person name="Song I."/>
            <person name="Jeong J.-H."/>
            <person name="Kim D."/>
            <person name="Kim S."/>
            <person name="Ryu S."/>
            <person name="Song J.Y."/>
            <person name="Lee S.K."/>
        </authorList>
    </citation>
    <scope>NUCLEOTIDE SEQUENCE [LARGE SCALE GENOMIC DNA]</scope>
    <source>
        <tissue evidence="1">Muscle</tissue>
    </source>
</reference>
<dbReference type="Proteomes" id="UP000314294">
    <property type="component" value="Unassembled WGS sequence"/>
</dbReference>
<comment type="caution">
    <text evidence="1">The sequence shown here is derived from an EMBL/GenBank/DDBJ whole genome shotgun (WGS) entry which is preliminary data.</text>
</comment>
<organism evidence="1 2">
    <name type="scientific">Liparis tanakae</name>
    <name type="common">Tanaka's snailfish</name>
    <dbReference type="NCBI Taxonomy" id="230148"/>
    <lineage>
        <taxon>Eukaryota</taxon>
        <taxon>Metazoa</taxon>
        <taxon>Chordata</taxon>
        <taxon>Craniata</taxon>
        <taxon>Vertebrata</taxon>
        <taxon>Euteleostomi</taxon>
        <taxon>Actinopterygii</taxon>
        <taxon>Neopterygii</taxon>
        <taxon>Teleostei</taxon>
        <taxon>Neoteleostei</taxon>
        <taxon>Acanthomorphata</taxon>
        <taxon>Eupercaria</taxon>
        <taxon>Perciformes</taxon>
        <taxon>Cottioidei</taxon>
        <taxon>Cottales</taxon>
        <taxon>Liparidae</taxon>
        <taxon>Liparis</taxon>
    </lineage>
</organism>
<evidence type="ECO:0000313" key="1">
    <source>
        <dbReference type="EMBL" id="TNN47189.1"/>
    </source>
</evidence>
<dbReference type="AlphaFoldDB" id="A0A4Z2G0Z8"/>
<evidence type="ECO:0000313" key="2">
    <source>
        <dbReference type="Proteomes" id="UP000314294"/>
    </source>
</evidence>
<keyword evidence="2" id="KW-1185">Reference proteome</keyword>